<evidence type="ECO:0000313" key="1">
    <source>
        <dbReference type="EMBL" id="CAJ0890677.1"/>
    </source>
</evidence>
<dbReference type="EMBL" id="CAUDKO010000012">
    <property type="protein sequence ID" value="CAJ0890677.1"/>
    <property type="molecule type" value="Genomic_DNA"/>
</dbReference>
<name>A0AAD2C4U4_9RALS</name>
<proteinExistence type="predicted"/>
<sequence length="86" mass="8944">MAACSLVGLLVTGCASDGRSSGGQPGCKFQIVRGFDQVPIPNVPYDIVDKNGVVVMSGVSNAQGETVSKQAFCSVDLRAIPKPKLY</sequence>
<accession>A0AAD2C4U4</accession>
<dbReference type="Proteomes" id="UP001190491">
    <property type="component" value="Unassembled WGS sequence"/>
</dbReference>
<comment type="caution">
    <text evidence="1">The sequence shown here is derived from an EMBL/GenBank/DDBJ whole genome shotgun (WGS) entry which is preliminary data.</text>
</comment>
<evidence type="ECO:0000313" key="4">
    <source>
        <dbReference type="Proteomes" id="UP001190491"/>
    </source>
</evidence>
<evidence type="ECO:0000313" key="2">
    <source>
        <dbReference type="EMBL" id="CAJ0897207.1"/>
    </source>
</evidence>
<organism evidence="1 4">
    <name type="scientific">Ralstonia flatus</name>
    <dbReference type="NCBI Taxonomy" id="3058601"/>
    <lineage>
        <taxon>Bacteria</taxon>
        <taxon>Pseudomonadati</taxon>
        <taxon>Pseudomonadota</taxon>
        <taxon>Betaproteobacteria</taxon>
        <taxon>Burkholderiales</taxon>
        <taxon>Burkholderiaceae</taxon>
        <taxon>Ralstonia</taxon>
    </lineage>
</organism>
<keyword evidence="3" id="KW-1185">Reference proteome</keyword>
<reference evidence="1 3" key="1">
    <citation type="submission" date="2023-07" db="EMBL/GenBank/DDBJ databases">
        <authorList>
            <person name="Peeters C."/>
        </authorList>
    </citation>
    <scope>NUCLEOTIDE SEQUENCE</scope>
    <source>
        <strain evidence="2 3">LMG 32965</strain>
        <strain evidence="1">R-77567</strain>
    </source>
</reference>
<gene>
    <name evidence="2" type="ORF">R77564_04073</name>
    <name evidence="1" type="ORF">R77567_04207</name>
</gene>
<protein>
    <submittedName>
        <fullName evidence="1">Uncharacterized protein</fullName>
    </submittedName>
</protein>
<dbReference type="Proteomes" id="UP001189792">
    <property type="component" value="Unassembled WGS sequence"/>
</dbReference>
<dbReference type="EMBL" id="CAUDLI010000010">
    <property type="protein sequence ID" value="CAJ0897207.1"/>
    <property type="molecule type" value="Genomic_DNA"/>
</dbReference>
<evidence type="ECO:0000313" key="3">
    <source>
        <dbReference type="Proteomes" id="UP001189792"/>
    </source>
</evidence>
<dbReference type="AlphaFoldDB" id="A0AAD2C4U4"/>